<gene>
    <name evidence="1" type="ORF">JTE90_007536</name>
</gene>
<protein>
    <submittedName>
        <fullName evidence="1">Uncharacterized protein</fullName>
    </submittedName>
</protein>
<keyword evidence="2" id="KW-1185">Reference proteome</keyword>
<reference evidence="1 2" key="1">
    <citation type="journal article" date="2022" name="Nat. Ecol. Evol.">
        <title>A masculinizing supergene underlies an exaggerated male reproductive morph in a spider.</title>
        <authorList>
            <person name="Hendrickx F."/>
            <person name="De Corte Z."/>
            <person name="Sonet G."/>
            <person name="Van Belleghem S.M."/>
            <person name="Kostlbacher S."/>
            <person name="Vangestel C."/>
        </authorList>
    </citation>
    <scope>NUCLEOTIDE SEQUENCE [LARGE SCALE GENOMIC DNA]</scope>
    <source>
        <strain evidence="1">W744_W776</strain>
    </source>
</reference>
<proteinExistence type="predicted"/>
<dbReference type="AlphaFoldDB" id="A0AAV6VLB7"/>
<evidence type="ECO:0000313" key="1">
    <source>
        <dbReference type="EMBL" id="KAG8197290.1"/>
    </source>
</evidence>
<organism evidence="1 2">
    <name type="scientific">Oedothorax gibbosus</name>
    <dbReference type="NCBI Taxonomy" id="931172"/>
    <lineage>
        <taxon>Eukaryota</taxon>
        <taxon>Metazoa</taxon>
        <taxon>Ecdysozoa</taxon>
        <taxon>Arthropoda</taxon>
        <taxon>Chelicerata</taxon>
        <taxon>Arachnida</taxon>
        <taxon>Araneae</taxon>
        <taxon>Araneomorphae</taxon>
        <taxon>Entelegynae</taxon>
        <taxon>Araneoidea</taxon>
        <taxon>Linyphiidae</taxon>
        <taxon>Erigoninae</taxon>
        <taxon>Oedothorax</taxon>
    </lineage>
</organism>
<comment type="caution">
    <text evidence="1">The sequence shown here is derived from an EMBL/GenBank/DDBJ whole genome shotgun (WGS) entry which is preliminary data.</text>
</comment>
<dbReference type="EMBL" id="JAFNEN010000057">
    <property type="protein sequence ID" value="KAG8197290.1"/>
    <property type="molecule type" value="Genomic_DNA"/>
</dbReference>
<sequence>MIACRFVITTKVRRKLVCEAGLLVPTMSNWIIDWKMLWMSLLQRTGRSIRDLGIGKGEERGGLLNDHFEKFRLAVGLFLVLYKLQNMASSIYYVRCVAHKCVVECKVYLEFESL</sequence>
<name>A0AAV6VLB7_9ARAC</name>
<accession>A0AAV6VLB7</accession>
<evidence type="ECO:0000313" key="2">
    <source>
        <dbReference type="Proteomes" id="UP000827092"/>
    </source>
</evidence>
<dbReference type="Proteomes" id="UP000827092">
    <property type="component" value="Unassembled WGS sequence"/>
</dbReference>